<comment type="caution">
    <text evidence="2">The sequence shown here is derived from an EMBL/GenBank/DDBJ whole genome shotgun (WGS) entry which is preliminary data.</text>
</comment>
<feature type="region of interest" description="Disordered" evidence="1">
    <location>
        <begin position="265"/>
        <end position="285"/>
    </location>
</feature>
<evidence type="ECO:0000313" key="3">
    <source>
        <dbReference type="Proteomes" id="UP000816034"/>
    </source>
</evidence>
<dbReference type="SUPFAM" id="SSF55961">
    <property type="entry name" value="Bet v1-like"/>
    <property type="match status" value="1"/>
</dbReference>
<sequence>MTSSVLMKKSPRSPRGSGSTLSDITTTTMTTTTTTGSENDLLSSPFDPATTTISSTNPSLLPSQQQQQPLFNPDEYELQLVEVMEIHESREVFLNYIQRFAIPETVSFLRDMWKFKEKRKGIYNPTTMSIRPEIQTENLQSSFSSSFSLNSHKKTVAELYRMAKEMISNYMEKESKYQLNVSSEVTTSLDKRWHLISSVLKTFGNVRVHSMSLTKQLFKSEAFESEMLSLELDQDVIKLPTVIVETPQEEGNCQAEILEYIEDTKSSASSSSTPPPSNDPQHLSACSNNNLEYESSLFVKCLGHIEDKNQFNDILVKLCQIFDHVEYFIYKDLAMEHFPKFKKSAEAKNFLLSKGEDFTKKIAINIKLGYEIDIRYKAKDFISPSITDKDIYFIIMLCKDDSWEKVTEKSLHVEKDLVTSYQVFTSSKKFLIGEEKENTSFKLAKVEISLPFSVEDSYKVIVDRQAKLKSDPMTVGDFETYKVEACAGPKKPLSMAYSSESYNLGKFSKNREIIFVQTLLHDRITNCYINLAKSAEFEEKRKNKERILVDIMYSYIFKSEGPQKCKLTYILFGDMKMAIDNDMFFKKFIKSRAKSISKGFTKHLNERTKHGTTSFGQVDDIFCLLQCLEQNSMIYPQRSWFEEFSSHLEKASCNINGTTMDKVEFLDFLDGI</sequence>
<keyword evidence="3" id="KW-1185">Reference proteome</keyword>
<dbReference type="InterPro" id="IPR044926">
    <property type="entry name" value="RGS_subdomain_2"/>
</dbReference>
<dbReference type="EMBL" id="PYSW02000018">
    <property type="protein sequence ID" value="KAG2385422.1"/>
    <property type="molecule type" value="Genomic_DNA"/>
</dbReference>
<name>A0AA88KPH0_NAELO</name>
<reference evidence="2 3" key="1">
    <citation type="journal article" date="2018" name="BMC Genomics">
        <title>The genome of Naegleria lovaniensis, the basis for a comparative approach to unravel pathogenicity factors of the human pathogenic amoeba N. fowleri.</title>
        <authorList>
            <person name="Liechti N."/>
            <person name="Schurch N."/>
            <person name="Bruggmann R."/>
            <person name="Wittwer M."/>
        </authorList>
    </citation>
    <scope>NUCLEOTIDE SEQUENCE [LARGE SCALE GENOMIC DNA]</scope>
    <source>
        <strain evidence="2 3">ATCC 30569</strain>
    </source>
</reference>
<gene>
    <name evidence="2" type="ORF">C9374_003237</name>
</gene>
<dbReference type="Proteomes" id="UP000816034">
    <property type="component" value="Unassembled WGS sequence"/>
</dbReference>
<accession>A0AA88KPH0</accession>
<proteinExistence type="predicted"/>
<evidence type="ECO:0000256" key="1">
    <source>
        <dbReference type="SAM" id="MobiDB-lite"/>
    </source>
</evidence>
<dbReference type="SUPFAM" id="SSF48097">
    <property type="entry name" value="Regulator of G-protein signaling, RGS"/>
    <property type="match status" value="1"/>
</dbReference>
<evidence type="ECO:0000313" key="2">
    <source>
        <dbReference type="EMBL" id="KAG2385422.1"/>
    </source>
</evidence>
<evidence type="ECO:0008006" key="4">
    <source>
        <dbReference type="Google" id="ProtNLM"/>
    </source>
</evidence>
<dbReference type="AlphaFoldDB" id="A0AA88KPH0"/>
<dbReference type="GeneID" id="68095692"/>
<dbReference type="InterPro" id="IPR023393">
    <property type="entry name" value="START-like_dom_sf"/>
</dbReference>
<dbReference type="InterPro" id="IPR036305">
    <property type="entry name" value="RGS_sf"/>
</dbReference>
<dbReference type="Gene3D" id="3.30.530.20">
    <property type="match status" value="1"/>
</dbReference>
<protein>
    <recommendedName>
        <fullName evidence="4">RGS domain-containing protein</fullName>
    </recommendedName>
</protein>
<feature type="region of interest" description="Disordered" evidence="1">
    <location>
        <begin position="1"/>
        <end position="66"/>
    </location>
</feature>
<dbReference type="RefSeq" id="XP_044549415.1">
    <property type="nucleotide sequence ID" value="XM_044692743.1"/>
</dbReference>
<dbReference type="Gene3D" id="1.10.167.10">
    <property type="entry name" value="Regulator of G-protein Signalling 4, domain 2"/>
    <property type="match status" value="1"/>
</dbReference>
<feature type="compositionally biased region" description="Low complexity" evidence="1">
    <location>
        <begin position="25"/>
        <end position="35"/>
    </location>
</feature>
<organism evidence="2 3">
    <name type="scientific">Naegleria lovaniensis</name>
    <name type="common">Amoeba</name>
    <dbReference type="NCBI Taxonomy" id="51637"/>
    <lineage>
        <taxon>Eukaryota</taxon>
        <taxon>Discoba</taxon>
        <taxon>Heterolobosea</taxon>
        <taxon>Tetramitia</taxon>
        <taxon>Eutetramitia</taxon>
        <taxon>Vahlkampfiidae</taxon>
        <taxon>Naegleria</taxon>
    </lineage>
</organism>